<keyword evidence="1" id="KW-0645">Protease</keyword>
<gene>
    <name evidence="1" type="ORF">LOK49_LG09G00867</name>
</gene>
<keyword evidence="2" id="KW-1185">Reference proteome</keyword>
<dbReference type="EMBL" id="CM045765">
    <property type="protein sequence ID" value="KAI7999598.1"/>
    <property type="molecule type" value="Genomic_DNA"/>
</dbReference>
<proteinExistence type="predicted"/>
<protein>
    <submittedName>
        <fullName evidence="1">Senescence-specific cysteine protease SAG39</fullName>
    </submittedName>
</protein>
<accession>A0ACC0GEP0</accession>
<name>A0ACC0GEP0_9ERIC</name>
<comment type="caution">
    <text evidence="1">The sequence shown here is derived from an EMBL/GenBank/DDBJ whole genome shotgun (WGS) entry which is preliminary data.</text>
</comment>
<evidence type="ECO:0000313" key="2">
    <source>
        <dbReference type="Proteomes" id="UP001060215"/>
    </source>
</evidence>
<dbReference type="Proteomes" id="UP001060215">
    <property type="component" value="Chromosome 8"/>
</dbReference>
<organism evidence="1 2">
    <name type="scientific">Camellia lanceoleosa</name>
    <dbReference type="NCBI Taxonomy" id="1840588"/>
    <lineage>
        <taxon>Eukaryota</taxon>
        <taxon>Viridiplantae</taxon>
        <taxon>Streptophyta</taxon>
        <taxon>Embryophyta</taxon>
        <taxon>Tracheophyta</taxon>
        <taxon>Spermatophyta</taxon>
        <taxon>Magnoliopsida</taxon>
        <taxon>eudicotyledons</taxon>
        <taxon>Gunneridae</taxon>
        <taxon>Pentapetalae</taxon>
        <taxon>asterids</taxon>
        <taxon>Ericales</taxon>
        <taxon>Theaceae</taxon>
        <taxon>Camellia</taxon>
    </lineage>
</organism>
<evidence type="ECO:0000313" key="1">
    <source>
        <dbReference type="EMBL" id="KAI7999598.1"/>
    </source>
</evidence>
<keyword evidence="1" id="KW-0378">Hydrolase</keyword>
<sequence>MTSHPRPSKTTPFRYKNEIVMPNKMDWRTKGDVTPVKDQGQCVGSRWPFSAIVATEGITQLITGSKEEEGQEDVHLWLWEAGGEEHYSEK</sequence>
<reference evidence="1 2" key="1">
    <citation type="journal article" date="2022" name="Plant J.">
        <title>Chromosome-level genome of Camellia lanceoleosa provides a valuable resource for understanding genome evolution and self-incompatibility.</title>
        <authorList>
            <person name="Gong W."/>
            <person name="Xiao S."/>
            <person name="Wang L."/>
            <person name="Liao Z."/>
            <person name="Chang Y."/>
            <person name="Mo W."/>
            <person name="Hu G."/>
            <person name="Li W."/>
            <person name="Zhao G."/>
            <person name="Zhu H."/>
            <person name="Hu X."/>
            <person name="Ji K."/>
            <person name="Xiang X."/>
            <person name="Song Q."/>
            <person name="Yuan D."/>
            <person name="Jin S."/>
            <person name="Zhang L."/>
        </authorList>
    </citation>
    <scope>NUCLEOTIDE SEQUENCE [LARGE SCALE GENOMIC DNA]</scope>
    <source>
        <strain evidence="1">SQ_2022a</strain>
    </source>
</reference>